<feature type="non-terminal residue" evidence="1">
    <location>
        <position position="1"/>
    </location>
</feature>
<evidence type="ECO:0000313" key="1">
    <source>
        <dbReference type="EMBL" id="CAA9346159.1"/>
    </source>
</evidence>
<dbReference type="EMBL" id="CADCTR010002322">
    <property type="protein sequence ID" value="CAA9346159.1"/>
    <property type="molecule type" value="Genomic_DNA"/>
</dbReference>
<name>A0A6J4M043_9CHLR</name>
<dbReference type="InterPro" id="IPR016181">
    <property type="entry name" value="Acyl_CoA_acyltransferase"/>
</dbReference>
<dbReference type="AlphaFoldDB" id="A0A6J4M043"/>
<evidence type="ECO:0008006" key="2">
    <source>
        <dbReference type="Google" id="ProtNLM"/>
    </source>
</evidence>
<dbReference type="Gene3D" id="3.40.630.30">
    <property type="match status" value="2"/>
</dbReference>
<dbReference type="Pfam" id="PF13527">
    <property type="entry name" value="Acetyltransf_9"/>
    <property type="match status" value="1"/>
</dbReference>
<accession>A0A6J4M043</accession>
<sequence length="345" mass="38669">CLLPWTLRYEDVELRAAEMGIVGTAEAYRRRGLVRHLNERFSQLMQEGGYVLSHIQGIGFFYRQFGYDYAIPQNVDWRIEPYLVPAAPADVAYEFRPATPEDIGLLARWYDAATATLGISTVRDVDIWRYMLGTSTGTALAAETWVVESRGTPLGYLRINQHGFGTGLIVGEVSRLPADAALATLAWLKTIADERNKPYIELNLHCDASLLTVARAYGAHEAGTYAWQVRVPDPAAFIRTIAPVLERRVARSIFAGTTRRFTLNAYGESIELMWENGRLVHVQPVTTGARADLWLLPQLVGPLMLGYRSLDELRSAYPDVGAGAEARMFADVLWPRMSSFLYTQY</sequence>
<gene>
    <name evidence="1" type="ORF">AVDCRST_MAG93-6896</name>
</gene>
<proteinExistence type="predicted"/>
<organism evidence="1">
    <name type="scientific">uncultured Chloroflexia bacterium</name>
    <dbReference type="NCBI Taxonomy" id="1672391"/>
    <lineage>
        <taxon>Bacteria</taxon>
        <taxon>Bacillati</taxon>
        <taxon>Chloroflexota</taxon>
        <taxon>Chloroflexia</taxon>
        <taxon>environmental samples</taxon>
    </lineage>
</organism>
<dbReference type="SUPFAM" id="SSF55729">
    <property type="entry name" value="Acyl-CoA N-acyltransferases (Nat)"/>
    <property type="match status" value="1"/>
</dbReference>
<reference evidence="1" key="1">
    <citation type="submission" date="2020-02" db="EMBL/GenBank/DDBJ databases">
        <authorList>
            <person name="Meier V. D."/>
        </authorList>
    </citation>
    <scope>NUCLEOTIDE SEQUENCE</scope>
    <source>
        <strain evidence="1">AVDCRST_MAG93</strain>
    </source>
</reference>
<protein>
    <recommendedName>
        <fullName evidence="2">N-acetyltransferase domain-containing protein</fullName>
    </recommendedName>
</protein>